<evidence type="ECO:0000313" key="1">
    <source>
        <dbReference type="EMBL" id="VFS48576.1"/>
    </source>
</evidence>
<evidence type="ECO:0000313" key="2">
    <source>
        <dbReference type="Proteomes" id="UP000373449"/>
    </source>
</evidence>
<name>A0A484ZLA4_9GAMM</name>
<dbReference type="AlphaFoldDB" id="A0A484ZLA4"/>
<reference evidence="1 2" key="1">
    <citation type="submission" date="2019-03" db="EMBL/GenBank/DDBJ databases">
        <authorList>
            <consortium name="Pathogen Informatics"/>
        </authorList>
    </citation>
    <scope>NUCLEOTIDE SEQUENCE [LARGE SCALE GENOMIC DNA]</scope>
    <source>
        <strain evidence="1 2">NCTC12282</strain>
    </source>
</reference>
<dbReference type="Proteomes" id="UP000373449">
    <property type="component" value="Unassembled WGS sequence"/>
</dbReference>
<proteinExistence type="predicted"/>
<sequence>MKAIFEAVKDIDRSVYYHFEGQPSQSAINKLNEYS</sequence>
<gene>
    <name evidence="1" type="ORF">NCTC12282_03270</name>
</gene>
<accession>A0A484ZLA4</accession>
<protein>
    <submittedName>
        <fullName evidence="1">Uncharacterized protein</fullName>
    </submittedName>
</protein>
<dbReference type="EMBL" id="CAADJA010000002">
    <property type="protein sequence ID" value="VFS48576.1"/>
    <property type="molecule type" value="Genomic_DNA"/>
</dbReference>
<organism evidence="1 2">
    <name type="scientific">Budvicia aquatica</name>
    <dbReference type="NCBI Taxonomy" id="82979"/>
    <lineage>
        <taxon>Bacteria</taxon>
        <taxon>Pseudomonadati</taxon>
        <taxon>Pseudomonadota</taxon>
        <taxon>Gammaproteobacteria</taxon>
        <taxon>Enterobacterales</taxon>
        <taxon>Budviciaceae</taxon>
        <taxon>Budvicia</taxon>
    </lineage>
</organism>